<feature type="transmembrane region" description="Helical" evidence="1">
    <location>
        <begin position="113"/>
        <end position="131"/>
    </location>
</feature>
<organism evidence="2 3">
    <name type="scientific">Nocardioides fonticola</name>
    <dbReference type="NCBI Taxonomy" id="450363"/>
    <lineage>
        <taxon>Bacteria</taxon>
        <taxon>Bacillati</taxon>
        <taxon>Actinomycetota</taxon>
        <taxon>Actinomycetes</taxon>
        <taxon>Propionibacteriales</taxon>
        <taxon>Nocardioidaceae</taxon>
        <taxon>Nocardioides</taxon>
    </lineage>
</organism>
<feature type="transmembrane region" description="Helical" evidence="1">
    <location>
        <begin position="62"/>
        <end position="81"/>
    </location>
</feature>
<evidence type="ECO:0000256" key="1">
    <source>
        <dbReference type="SAM" id="Phobius"/>
    </source>
</evidence>
<dbReference type="EMBL" id="BAAAZH010000010">
    <property type="protein sequence ID" value="GAA4114150.1"/>
    <property type="molecule type" value="Genomic_DNA"/>
</dbReference>
<accession>A0ABP7XEW2</accession>
<comment type="caution">
    <text evidence="2">The sequence shown here is derived from an EMBL/GenBank/DDBJ whole genome shotgun (WGS) entry which is preliminary data.</text>
</comment>
<protein>
    <recommendedName>
        <fullName evidence="4">SPW repeat-containing protein</fullName>
    </recommendedName>
</protein>
<dbReference type="RefSeq" id="WP_344732360.1">
    <property type="nucleotide sequence ID" value="NZ_BAAAZH010000010.1"/>
</dbReference>
<keyword evidence="1" id="KW-0812">Transmembrane</keyword>
<feature type="transmembrane region" description="Helical" evidence="1">
    <location>
        <begin position="34"/>
        <end position="56"/>
    </location>
</feature>
<keyword evidence="3" id="KW-1185">Reference proteome</keyword>
<keyword evidence="1" id="KW-0472">Membrane</keyword>
<keyword evidence="1" id="KW-1133">Transmembrane helix</keyword>
<sequence length="138" mass="14134">MALPARREGYVPVPRQPTDDITPEPVVLHTSTDAGWMVALLGAGGVVLSSWTLFGLGENGMWAGYWCSLLGTIAAMAALGLRTTMPRLPLLATLGFCGGLLIVLGIAKDWGTIPLISMVAGGAAIVIGAGMQSASAGR</sequence>
<gene>
    <name evidence="2" type="ORF">GCM10022215_12010</name>
</gene>
<reference evidence="3" key="1">
    <citation type="journal article" date="2019" name="Int. J. Syst. Evol. Microbiol.">
        <title>The Global Catalogue of Microorganisms (GCM) 10K type strain sequencing project: providing services to taxonomists for standard genome sequencing and annotation.</title>
        <authorList>
            <consortium name="The Broad Institute Genomics Platform"/>
            <consortium name="The Broad Institute Genome Sequencing Center for Infectious Disease"/>
            <person name="Wu L."/>
            <person name="Ma J."/>
        </authorList>
    </citation>
    <scope>NUCLEOTIDE SEQUENCE [LARGE SCALE GENOMIC DNA]</scope>
    <source>
        <strain evidence="3">JCM 16703</strain>
    </source>
</reference>
<evidence type="ECO:0000313" key="2">
    <source>
        <dbReference type="EMBL" id="GAA4114150.1"/>
    </source>
</evidence>
<evidence type="ECO:0008006" key="4">
    <source>
        <dbReference type="Google" id="ProtNLM"/>
    </source>
</evidence>
<evidence type="ECO:0000313" key="3">
    <source>
        <dbReference type="Proteomes" id="UP001501495"/>
    </source>
</evidence>
<feature type="transmembrane region" description="Helical" evidence="1">
    <location>
        <begin position="88"/>
        <end position="107"/>
    </location>
</feature>
<dbReference type="Proteomes" id="UP001501495">
    <property type="component" value="Unassembled WGS sequence"/>
</dbReference>
<name>A0ABP7XEW2_9ACTN</name>
<proteinExistence type="predicted"/>